<evidence type="ECO:0000256" key="8">
    <source>
        <dbReference type="ARBA" id="ARBA00023186"/>
    </source>
</evidence>
<evidence type="ECO:0000256" key="10">
    <source>
        <dbReference type="RuleBase" id="RU368005"/>
    </source>
</evidence>
<keyword evidence="5 10" id="KW-1133">Transmembrane helix</keyword>
<dbReference type="GO" id="GO:0005743">
    <property type="term" value="C:mitochondrial inner membrane"/>
    <property type="evidence" value="ECO:0007669"/>
    <property type="project" value="UniProtKB-SubCell"/>
</dbReference>
<proteinExistence type="inferred from homology"/>
<name>A0A8H7SJD4_9FUNG</name>
<dbReference type="Proteomes" id="UP000613177">
    <property type="component" value="Unassembled WGS sequence"/>
</dbReference>
<reference evidence="11" key="1">
    <citation type="submission" date="2021-01" db="EMBL/GenBank/DDBJ databases">
        <title>Metabolic potential, ecology and presence of endohyphal bacteria is reflected in genomic diversity of Mucoromycotina.</title>
        <authorList>
            <person name="Muszewska A."/>
            <person name="Okrasinska A."/>
            <person name="Steczkiewicz K."/>
            <person name="Drgas O."/>
            <person name="Orlowska M."/>
            <person name="Perlinska-Lenart U."/>
            <person name="Aleksandrzak-Piekarczyk T."/>
            <person name="Szatraj K."/>
            <person name="Zielenkiewicz U."/>
            <person name="Pilsyk S."/>
            <person name="Malc E."/>
            <person name="Mieczkowski P."/>
            <person name="Kruszewska J.S."/>
            <person name="Biernat P."/>
            <person name="Pawlowska J."/>
        </authorList>
    </citation>
    <scope>NUCLEOTIDE SEQUENCE</scope>
    <source>
        <strain evidence="11">WA0000018081</strain>
    </source>
</reference>
<comment type="similarity">
    <text evidence="2 10">Belongs to the CBP4 family.</text>
</comment>
<dbReference type="PANTHER" id="PTHR28202:SF1">
    <property type="entry name" value="ASSEMBLY FACTOR CBP4"/>
    <property type="match status" value="1"/>
</dbReference>
<sequence>MANEFKVLVYMTTIIGTGVALMKYTVPNEDDIVKKLDPALRKEYEAIKLANREKQQQFMDLMREAAETDKPAWEIANEQLNRTNKK</sequence>
<dbReference type="AlphaFoldDB" id="A0A8H7SJD4"/>
<evidence type="ECO:0000256" key="1">
    <source>
        <dbReference type="ARBA" id="ARBA00004167"/>
    </source>
</evidence>
<evidence type="ECO:0000256" key="5">
    <source>
        <dbReference type="ARBA" id="ARBA00022989"/>
    </source>
</evidence>
<keyword evidence="4 10" id="KW-0999">Mitochondrion inner membrane</keyword>
<dbReference type="OrthoDB" id="5576752at2759"/>
<dbReference type="InterPro" id="IPR012420">
    <property type="entry name" value="Cbp4"/>
</dbReference>
<keyword evidence="6 10" id="KW-0496">Mitochondrion</keyword>
<dbReference type="PANTHER" id="PTHR28202">
    <property type="entry name" value="ASSEMBLY FACTOR CBP4"/>
    <property type="match status" value="1"/>
</dbReference>
<evidence type="ECO:0000256" key="9">
    <source>
        <dbReference type="ARBA" id="ARBA00025413"/>
    </source>
</evidence>
<accession>A0A8H7SJD4</accession>
<comment type="caution">
    <text evidence="11">The sequence shown here is derived from an EMBL/GenBank/DDBJ whole genome shotgun (WGS) entry which is preliminary data.</text>
</comment>
<evidence type="ECO:0000256" key="3">
    <source>
        <dbReference type="ARBA" id="ARBA00022692"/>
    </source>
</evidence>
<dbReference type="EMBL" id="JAEPRE010000260">
    <property type="protein sequence ID" value="KAG2229575.1"/>
    <property type="molecule type" value="Genomic_DNA"/>
</dbReference>
<organism evidence="11 12">
    <name type="scientific">Thamnidium elegans</name>
    <dbReference type="NCBI Taxonomy" id="101142"/>
    <lineage>
        <taxon>Eukaryota</taxon>
        <taxon>Fungi</taxon>
        <taxon>Fungi incertae sedis</taxon>
        <taxon>Mucoromycota</taxon>
        <taxon>Mucoromycotina</taxon>
        <taxon>Mucoromycetes</taxon>
        <taxon>Mucorales</taxon>
        <taxon>Mucorineae</taxon>
        <taxon>Mucoraceae</taxon>
        <taxon>Thamnidium</taxon>
    </lineage>
</organism>
<gene>
    <name evidence="11" type="ORF">INT48_004179</name>
</gene>
<evidence type="ECO:0000256" key="4">
    <source>
        <dbReference type="ARBA" id="ARBA00022792"/>
    </source>
</evidence>
<evidence type="ECO:0000313" key="12">
    <source>
        <dbReference type="Proteomes" id="UP000613177"/>
    </source>
</evidence>
<dbReference type="GO" id="GO:0034551">
    <property type="term" value="P:mitochondrial respiratory chain complex III assembly"/>
    <property type="evidence" value="ECO:0007669"/>
    <property type="project" value="TreeGrafter"/>
</dbReference>
<evidence type="ECO:0000256" key="6">
    <source>
        <dbReference type="ARBA" id="ARBA00023128"/>
    </source>
</evidence>
<evidence type="ECO:0000256" key="2">
    <source>
        <dbReference type="ARBA" id="ARBA00006780"/>
    </source>
</evidence>
<comment type="function">
    <text evidence="9 10">Essential for the assembly of ubiquinol-cytochrome c reductase. It has a direct effect on the correct occurrence of the Rieske protein, core 4, core 5 and apocytochrome b.</text>
</comment>
<protein>
    <recommendedName>
        <fullName evidence="10">Cytochrome b mRNA-processing protein 4</fullName>
    </recommendedName>
</protein>
<feature type="transmembrane region" description="Helical" evidence="10">
    <location>
        <begin position="7"/>
        <end position="26"/>
    </location>
</feature>
<keyword evidence="12" id="KW-1185">Reference proteome</keyword>
<keyword evidence="7 10" id="KW-0472">Membrane</keyword>
<evidence type="ECO:0000256" key="7">
    <source>
        <dbReference type="ARBA" id="ARBA00023136"/>
    </source>
</evidence>
<evidence type="ECO:0000313" key="11">
    <source>
        <dbReference type="EMBL" id="KAG2229575.1"/>
    </source>
</evidence>
<keyword evidence="3 10" id="KW-0812">Transmembrane</keyword>
<dbReference type="Pfam" id="PF07960">
    <property type="entry name" value="CBP4"/>
    <property type="match status" value="1"/>
</dbReference>
<comment type="subcellular location">
    <subcellularLocation>
        <location evidence="1">Membrane</location>
        <topology evidence="1">Single-pass membrane protein</topology>
    </subcellularLocation>
    <subcellularLocation>
        <location evidence="10">Mitochondrion inner membrane</location>
        <topology evidence="10">Single-pass membrane protein</topology>
    </subcellularLocation>
</comment>
<keyword evidence="8 10" id="KW-0143">Chaperone</keyword>